<sequence>MAQSSSDKPARRLLTPACVELRERERQRRSTPSSQWSQIGFCHICGVGAGGQSPAEDITSPIPDPEPSQPPPTRCMERRAADREPEPAAMREPVKRTEPTIAPEPEPHRV</sequence>
<feature type="compositionally biased region" description="Basic and acidic residues" evidence="1">
    <location>
        <begin position="75"/>
        <end position="86"/>
    </location>
</feature>
<evidence type="ECO:0000256" key="1">
    <source>
        <dbReference type="SAM" id="MobiDB-lite"/>
    </source>
</evidence>
<dbReference type="Proteomes" id="UP000281406">
    <property type="component" value="Unassembled WGS sequence"/>
</dbReference>
<feature type="compositionally biased region" description="Pro residues" evidence="1">
    <location>
        <begin position="62"/>
        <end position="73"/>
    </location>
</feature>
<name>A0A3N0Z1B6_ANAGA</name>
<dbReference type="AlphaFoldDB" id="A0A3N0Z1B6"/>
<dbReference type="EMBL" id="RJVU01016332">
    <property type="protein sequence ID" value="ROL52337.1"/>
    <property type="molecule type" value="Genomic_DNA"/>
</dbReference>
<feature type="region of interest" description="Disordered" evidence="1">
    <location>
        <begin position="1"/>
        <end position="110"/>
    </location>
</feature>
<accession>A0A3N0Z1B6</accession>
<proteinExistence type="predicted"/>
<protein>
    <submittedName>
        <fullName evidence="2">Uncharacterized protein</fullName>
    </submittedName>
</protein>
<keyword evidence="3" id="KW-1185">Reference proteome</keyword>
<gene>
    <name evidence="2" type="ORF">DPX16_18705</name>
</gene>
<comment type="caution">
    <text evidence="2">The sequence shown here is derived from an EMBL/GenBank/DDBJ whole genome shotgun (WGS) entry which is preliminary data.</text>
</comment>
<organism evidence="2 3">
    <name type="scientific">Anabarilius grahami</name>
    <name type="common">Kanglang fish</name>
    <name type="synonym">Barilius grahami</name>
    <dbReference type="NCBI Taxonomy" id="495550"/>
    <lineage>
        <taxon>Eukaryota</taxon>
        <taxon>Metazoa</taxon>
        <taxon>Chordata</taxon>
        <taxon>Craniata</taxon>
        <taxon>Vertebrata</taxon>
        <taxon>Euteleostomi</taxon>
        <taxon>Actinopterygii</taxon>
        <taxon>Neopterygii</taxon>
        <taxon>Teleostei</taxon>
        <taxon>Ostariophysi</taxon>
        <taxon>Cypriniformes</taxon>
        <taxon>Xenocyprididae</taxon>
        <taxon>Xenocypridinae</taxon>
        <taxon>Xenocypridinae incertae sedis</taxon>
        <taxon>Anabarilius</taxon>
    </lineage>
</organism>
<reference evidence="2 3" key="1">
    <citation type="submission" date="2018-10" db="EMBL/GenBank/DDBJ databases">
        <title>Genome assembly for a Yunnan-Guizhou Plateau 3E fish, Anabarilius grahami (Regan), and its evolutionary and genetic applications.</title>
        <authorList>
            <person name="Jiang W."/>
        </authorList>
    </citation>
    <scope>NUCLEOTIDE SEQUENCE [LARGE SCALE GENOMIC DNA]</scope>
    <source>
        <strain evidence="2">AG-KIZ</strain>
        <tissue evidence="2">Muscle</tissue>
    </source>
</reference>
<evidence type="ECO:0000313" key="3">
    <source>
        <dbReference type="Proteomes" id="UP000281406"/>
    </source>
</evidence>
<evidence type="ECO:0000313" key="2">
    <source>
        <dbReference type="EMBL" id="ROL52337.1"/>
    </source>
</evidence>